<keyword evidence="3" id="KW-1185">Reference proteome</keyword>
<reference evidence="2 3" key="1">
    <citation type="submission" date="2014-01" db="EMBL/GenBank/DDBJ databases">
        <title>Genome sequencing of Thermococcus guaymasensis.</title>
        <authorList>
            <person name="Zhang X."/>
            <person name="Alvare G."/>
            <person name="Fristensky B."/>
            <person name="Chen L."/>
            <person name="Suen T."/>
            <person name="Chen Q."/>
            <person name="Ma K."/>
        </authorList>
    </citation>
    <scope>NUCLEOTIDE SEQUENCE [LARGE SCALE GENOMIC DNA]</scope>
    <source>
        <strain evidence="2 3">DSM 11113</strain>
    </source>
</reference>
<accession>A0A0X1KI03</accession>
<dbReference type="CDD" id="cd04301">
    <property type="entry name" value="NAT_SF"/>
    <property type="match status" value="1"/>
</dbReference>
<dbReference type="PATRIC" id="fig|1432656.3.peg.149"/>
<dbReference type="GO" id="GO:0016747">
    <property type="term" value="F:acyltransferase activity, transferring groups other than amino-acyl groups"/>
    <property type="evidence" value="ECO:0007669"/>
    <property type="project" value="InterPro"/>
</dbReference>
<dbReference type="Gene3D" id="3.40.630.30">
    <property type="match status" value="1"/>
</dbReference>
<dbReference type="KEGG" id="tgy:X802_00755"/>
<gene>
    <name evidence="2" type="ORF">X802_00755</name>
</gene>
<evidence type="ECO:0000259" key="1">
    <source>
        <dbReference type="PROSITE" id="PS51186"/>
    </source>
</evidence>
<dbReference type="Pfam" id="PF00583">
    <property type="entry name" value="Acetyltransf_1"/>
    <property type="match status" value="1"/>
</dbReference>
<dbReference type="InterPro" id="IPR000182">
    <property type="entry name" value="GNAT_dom"/>
</dbReference>
<keyword evidence="2" id="KW-0808">Transferase</keyword>
<dbReference type="EMBL" id="CP007140">
    <property type="protein sequence ID" value="AJC70885.1"/>
    <property type="molecule type" value="Genomic_DNA"/>
</dbReference>
<dbReference type="PROSITE" id="PS51186">
    <property type="entry name" value="GNAT"/>
    <property type="match status" value="1"/>
</dbReference>
<dbReference type="InterPro" id="IPR016181">
    <property type="entry name" value="Acyl_CoA_acyltransferase"/>
</dbReference>
<feature type="domain" description="N-acetyltransferase" evidence="1">
    <location>
        <begin position="1"/>
        <end position="108"/>
    </location>
</feature>
<evidence type="ECO:0000313" key="2">
    <source>
        <dbReference type="EMBL" id="AJC70885.1"/>
    </source>
</evidence>
<sequence>MRGKQGWKPHAETEYRAEATHYFKRGDIIFLALENGEAVGFIRVSSRDGSFWIEELFVRPDFRGRGIGRALAERAEKEVLKWDSALYLLILPQDKDAIAFWKSSATTR</sequence>
<dbReference type="SUPFAM" id="SSF55729">
    <property type="entry name" value="Acyl-CoA N-acyltransferases (Nat)"/>
    <property type="match status" value="1"/>
</dbReference>
<organism evidence="2 3">
    <name type="scientific">Thermococcus guaymasensis DSM 11113</name>
    <dbReference type="NCBI Taxonomy" id="1432656"/>
    <lineage>
        <taxon>Archaea</taxon>
        <taxon>Methanobacteriati</taxon>
        <taxon>Methanobacteriota</taxon>
        <taxon>Thermococci</taxon>
        <taxon>Thermococcales</taxon>
        <taxon>Thermococcaceae</taxon>
        <taxon>Thermococcus</taxon>
    </lineage>
</organism>
<evidence type="ECO:0000313" key="3">
    <source>
        <dbReference type="Proteomes" id="UP000062043"/>
    </source>
</evidence>
<protein>
    <submittedName>
        <fullName evidence="2">N-acetyltransferase GCN5</fullName>
    </submittedName>
</protein>
<dbReference type="STRING" id="1432656.X802_00755"/>
<proteinExistence type="predicted"/>
<name>A0A0X1KI03_9EURY</name>
<dbReference type="AlphaFoldDB" id="A0A0X1KI03"/>
<dbReference type="Proteomes" id="UP000062043">
    <property type="component" value="Chromosome"/>
</dbReference>